<dbReference type="InterPro" id="IPR032867">
    <property type="entry name" value="DYW_dom"/>
</dbReference>
<dbReference type="Pfam" id="PF20431">
    <property type="entry name" value="E_motif"/>
    <property type="match status" value="1"/>
</dbReference>
<reference evidence="5 6" key="1">
    <citation type="submission" date="2024-01" db="EMBL/GenBank/DDBJ databases">
        <title>The complete chloroplast genome sequence of Lithospermum erythrorhizon: insights into the phylogenetic relationship among Boraginaceae species and the maternal lineages of purple gromwells.</title>
        <authorList>
            <person name="Okada T."/>
            <person name="Watanabe K."/>
        </authorList>
    </citation>
    <scope>NUCLEOTIDE SEQUENCE [LARGE SCALE GENOMIC DNA]</scope>
</reference>
<feature type="domain" description="DYW" evidence="4">
    <location>
        <begin position="571"/>
        <end position="640"/>
    </location>
</feature>
<feature type="repeat" description="PPR" evidence="3">
    <location>
        <begin position="235"/>
        <end position="269"/>
    </location>
</feature>
<evidence type="ECO:0000313" key="6">
    <source>
        <dbReference type="Proteomes" id="UP001454036"/>
    </source>
</evidence>
<evidence type="ECO:0000313" key="5">
    <source>
        <dbReference type="EMBL" id="GAA0147410.1"/>
    </source>
</evidence>
<name>A0AAV3PAT5_LITER</name>
<dbReference type="FunFam" id="1.25.40.10:FF:000682">
    <property type="entry name" value="Pentatricopeptide repeat-containing protein At3g16610"/>
    <property type="match status" value="1"/>
</dbReference>
<dbReference type="GO" id="GO:0009451">
    <property type="term" value="P:RNA modification"/>
    <property type="evidence" value="ECO:0007669"/>
    <property type="project" value="InterPro"/>
</dbReference>
<dbReference type="Pfam" id="PF13041">
    <property type="entry name" value="PPR_2"/>
    <property type="match status" value="3"/>
</dbReference>
<dbReference type="AlphaFoldDB" id="A0AAV3PAT5"/>
<keyword evidence="2" id="KW-0677">Repeat</keyword>
<dbReference type="PANTHER" id="PTHR47926">
    <property type="entry name" value="PENTATRICOPEPTIDE REPEAT-CONTAINING PROTEIN"/>
    <property type="match status" value="1"/>
</dbReference>
<dbReference type="Pfam" id="PF01535">
    <property type="entry name" value="PPR"/>
    <property type="match status" value="3"/>
</dbReference>
<dbReference type="Pfam" id="PF14432">
    <property type="entry name" value="DYW_deaminase"/>
    <property type="match status" value="1"/>
</dbReference>
<keyword evidence="6" id="KW-1185">Reference proteome</keyword>
<feature type="repeat" description="PPR" evidence="3">
    <location>
        <begin position="336"/>
        <end position="370"/>
    </location>
</feature>
<dbReference type="InterPro" id="IPR002885">
    <property type="entry name" value="PPR_rpt"/>
</dbReference>
<dbReference type="Proteomes" id="UP001454036">
    <property type="component" value="Unassembled WGS sequence"/>
</dbReference>
<dbReference type="InterPro" id="IPR011990">
    <property type="entry name" value="TPR-like_helical_dom_sf"/>
</dbReference>
<protein>
    <recommendedName>
        <fullName evidence="4">DYW domain-containing protein</fullName>
    </recommendedName>
</protein>
<comment type="similarity">
    <text evidence="1">Belongs to the PPR family. PCMP-H subfamily.</text>
</comment>
<dbReference type="PROSITE" id="PS51375">
    <property type="entry name" value="PPR"/>
    <property type="match status" value="4"/>
</dbReference>
<proteinExistence type="inferred from homology"/>
<dbReference type="GO" id="GO:0008270">
    <property type="term" value="F:zinc ion binding"/>
    <property type="evidence" value="ECO:0007669"/>
    <property type="project" value="InterPro"/>
</dbReference>
<organism evidence="5 6">
    <name type="scientific">Lithospermum erythrorhizon</name>
    <name type="common">Purple gromwell</name>
    <name type="synonym">Lithospermum officinale var. erythrorhizon</name>
    <dbReference type="NCBI Taxonomy" id="34254"/>
    <lineage>
        <taxon>Eukaryota</taxon>
        <taxon>Viridiplantae</taxon>
        <taxon>Streptophyta</taxon>
        <taxon>Embryophyta</taxon>
        <taxon>Tracheophyta</taxon>
        <taxon>Spermatophyta</taxon>
        <taxon>Magnoliopsida</taxon>
        <taxon>eudicotyledons</taxon>
        <taxon>Gunneridae</taxon>
        <taxon>Pentapetalae</taxon>
        <taxon>asterids</taxon>
        <taxon>lamiids</taxon>
        <taxon>Boraginales</taxon>
        <taxon>Boraginaceae</taxon>
        <taxon>Boraginoideae</taxon>
        <taxon>Lithospermeae</taxon>
        <taxon>Lithospermum</taxon>
    </lineage>
</organism>
<evidence type="ECO:0000256" key="2">
    <source>
        <dbReference type="ARBA" id="ARBA00022737"/>
    </source>
</evidence>
<dbReference type="NCBIfam" id="TIGR00756">
    <property type="entry name" value="PPR"/>
    <property type="match status" value="4"/>
</dbReference>
<feature type="repeat" description="PPR" evidence="3">
    <location>
        <begin position="134"/>
        <end position="168"/>
    </location>
</feature>
<comment type="caution">
    <text evidence="5">The sequence shown here is derived from an EMBL/GenBank/DDBJ whole genome shotgun (WGS) entry which is preliminary data.</text>
</comment>
<dbReference type="InterPro" id="IPR046848">
    <property type="entry name" value="E_motif"/>
</dbReference>
<feature type="repeat" description="PPR" evidence="3">
    <location>
        <begin position="31"/>
        <end position="65"/>
    </location>
</feature>
<evidence type="ECO:0000256" key="3">
    <source>
        <dbReference type="PROSITE-ProRule" id="PRU00708"/>
    </source>
</evidence>
<dbReference type="InterPro" id="IPR046960">
    <property type="entry name" value="PPR_At4g14850-like_plant"/>
</dbReference>
<dbReference type="PANTHER" id="PTHR47926:SF503">
    <property type="entry name" value="PENTATRICOPEPTIDE REPEAT-CONTAINING PROTEIN"/>
    <property type="match status" value="1"/>
</dbReference>
<gene>
    <name evidence="5" type="ORF">LIER_07118</name>
</gene>
<evidence type="ECO:0000256" key="1">
    <source>
        <dbReference type="ARBA" id="ARBA00006643"/>
    </source>
</evidence>
<dbReference type="EMBL" id="BAABME010001075">
    <property type="protein sequence ID" value="GAA0147410.1"/>
    <property type="molecule type" value="Genomic_DNA"/>
</dbReference>
<dbReference type="FunFam" id="1.25.40.10:FF:000090">
    <property type="entry name" value="Pentatricopeptide repeat-containing protein, chloroplastic"/>
    <property type="match status" value="1"/>
</dbReference>
<accession>A0AAV3PAT5</accession>
<dbReference type="Gene3D" id="1.25.40.10">
    <property type="entry name" value="Tetratricopeptide repeat domain"/>
    <property type="match status" value="4"/>
</dbReference>
<dbReference type="FunFam" id="1.25.40.10:FF:000450">
    <property type="entry name" value="Putative pentatricopeptide repeat-containing protein"/>
    <property type="match status" value="1"/>
</dbReference>
<dbReference type="GO" id="GO:0003723">
    <property type="term" value="F:RNA binding"/>
    <property type="evidence" value="ECO:0007669"/>
    <property type="project" value="InterPro"/>
</dbReference>
<evidence type="ECO:0000259" key="4">
    <source>
        <dbReference type="Pfam" id="PF14432"/>
    </source>
</evidence>
<sequence>MSWEKRKIPRVVSLLKRKYTTLSQSSSRGNTTAKWNTQLRELSKRGEYYEAMTLYSQILRSGCVPNALSFPYAIKSSASLSLPLTASQLHSHVVKSGCGNDPFVLTSLISSYSHFSHLQNARKVFDETSSSKKLTVCYNALISGYVKNHNCDHGFTLFFEMRGIGVPVNSVTMLGLVRGCVGPLQLNLGMSMHCLNVKFGLDNDVSVGNCLLTMYVKCGSIEYARKFFDCIPHKGLITWNAMISGYAQNGLAAQVLDLYRHMEEEGVIPDAVTFVGVLSSCANLGNKKVGQKVEVEIERLGLQYNSFLQNALITMYSKCGDLGSARVIFDDMPEKNLVSWTAIIGGYGTHGLGETALKLFDAMIKNDIQPDGPVFVNVLSACSHAGLTEKGLSYFYSMERDYGLKPRPEHYACVVDLLGRSGCLEEAQRLIKSMPIKPDGAVWGALLGACKIHKNVKLGELAFEKLVELEPTNVGYYILLSNIYSDVGDLDGILRIRVMMKERNLKKDMGCSYVEFKGKTHLFVAGDKQHPQTKDIYRILIKLEDLIVEFDKLNRKGGQERSQELISRTRVHSERLAVAFALLNSDIGTDILVIKNLRICGECHLFIKLVSKIVDRQFIIRDATRFHHFKGGVCSCNDYW</sequence>